<reference evidence="2" key="1">
    <citation type="submission" date="2021-05" db="EMBL/GenBank/DDBJ databases">
        <authorList>
            <person name="Alioto T."/>
            <person name="Alioto T."/>
            <person name="Gomez Garrido J."/>
        </authorList>
    </citation>
    <scope>NUCLEOTIDE SEQUENCE</scope>
</reference>
<sequence length="100" mass="12051">MKVFYLKKKITKDKLSGNSYRRKERKREGEGKRRKKELRAKEEVKGRKTYSVSLQNEITDTRLNPKTINLLPNTRHRFSNLRYIQVLRFQGYLFLFGSII</sequence>
<organism evidence="2">
    <name type="scientific">Cacopsylla melanoneura</name>
    <dbReference type="NCBI Taxonomy" id="428564"/>
    <lineage>
        <taxon>Eukaryota</taxon>
        <taxon>Metazoa</taxon>
        <taxon>Ecdysozoa</taxon>
        <taxon>Arthropoda</taxon>
        <taxon>Hexapoda</taxon>
        <taxon>Insecta</taxon>
        <taxon>Pterygota</taxon>
        <taxon>Neoptera</taxon>
        <taxon>Paraneoptera</taxon>
        <taxon>Hemiptera</taxon>
        <taxon>Sternorrhyncha</taxon>
        <taxon>Psylloidea</taxon>
        <taxon>Psyllidae</taxon>
        <taxon>Psyllinae</taxon>
        <taxon>Cacopsylla</taxon>
    </lineage>
</organism>
<feature type="region of interest" description="Disordered" evidence="1">
    <location>
        <begin position="16"/>
        <end position="43"/>
    </location>
</feature>
<accession>A0A8D8RW47</accession>
<evidence type="ECO:0000313" key="2">
    <source>
        <dbReference type="EMBL" id="CAG6655527.1"/>
    </source>
</evidence>
<dbReference type="EMBL" id="HBUF01181806">
    <property type="protein sequence ID" value="CAG6655527.1"/>
    <property type="molecule type" value="Transcribed_RNA"/>
</dbReference>
<proteinExistence type="predicted"/>
<evidence type="ECO:0000256" key="1">
    <source>
        <dbReference type="SAM" id="MobiDB-lite"/>
    </source>
</evidence>
<name>A0A8D8RW47_9HEMI</name>
<dbReference type="AlphaFoldDB" id="A0A8D8RW47"/>
<protein>
    <submittedName>
        <fullName evidence="2">Uncharacterized protein</fullName>
    </submittedName>
</protein>